<name>A0A699GVU7_TANCI</name>
<gene>
    <name evidence="1" type="ORF">Tci_220088</name>
</gene>
<dbReference type="AlphaFoldDB" id="A0A699GVU7"/>
<sequence>MGFNSLVHSFHALSTLRRSSLRMASTAAKPCQGDSSKLYLITGSIYTDQRGTVVLATLFNESKQRHFRSFITNLKYLQHNFRNSDACCYVQEKCGHAGPKVTTSQEEKYTAFCHFARTTVLLFVLLDVAFCSCDLVLRFAAAFWFCVLPREDSASFKTWLRFVSRLGCVLSQDLVAFYLEDFLRFVSRPPAFCLKTWLRFVSRLTAFCLKIVAFYLQASYVLSTFEDLFCVLVEGNSGKKNFHYVNSF</sequence>
<dbReference type="EMBL" id="BKCJ010060175">
    <property type="protein sequence ID" value="GEW48112.1"/>
    <property type="molecule type" value="Genomic_DNA"/>
</dbReference>
<organism evidence="1">
    <name type="scientific">Tanacetum cinerariifolium</name>
    <name type="common">Dalmatian daisy</name>
    <name type="synonym">Chrysanthemum cinerariifolium</name>
    <dbReference type="NCBI Taxonomy" id="118510"/>
    <lineage>
        <taxon>Eukaryota</taxon>
        <taxon>Viridiplantae</taxon>
        <taxon>Streptophyta</taxon>
        <taxon>Embryophyta</taxon>
        <taxon>Tracheophyta</taxon>
        <taxon>Spermatophyta</taxon>
        <taxon>Magnoliopsida</taxon>
        <taxon>eudicotyledons</taxon>
        <taxon>Gunneridae</taxon>
        <taxon>Pentapetalae</taxon>
        <taxon>asterids</taxon>
        <taxon>campanulids</taxon>
        <taxon>Asterales</taxon>
        <taxon>Asteraceae</taxon>
        <taxon>Asteroideae</taxon>
        <taxon>Anthemideae</taxon>
        <taxon>Anthemidinae</taxon>
        <taxon>Tanacetum</taxon>
    </lineage>
</organism>
<protein>
    <submittedName>
        <fullName evidence="1">Uncharacterized protein</fullName>
    </submittedName>
</protein>
<evidence type="ECO:0000313" key="1">
    <source>
        <dbReference type="EMBL" id="GEW48112.1"/>
    </source>
</evidence>
<reference evidence="1" key="1">
    <citation type="journal article" date="2019" name="Sci. Rep.">
        <title>Draft genome of Tanacetum cinerariifolium, the natural source of mosquito coil.</title>
        <authorList>
            <person name="Yamashiro T."/>
            <person name="Shiraishi A."/>
            <person name="Satake H."/>
            <person name="Nakayama K."/>
        </authorList>
    </citation>
    <scope>NUCLEOTIDE SEQUENCE</scope>
</reference>
<comment type="caution">
    <text evidence="1">The sequence shown here is derived from an EMBL/GenBank/DDBJ whole genome shotgun (WGS) entry which is preliminary data.</text>
</comment>
<accession>A0A699GVU7</accession>
<proteinExistence type="predicted"/>